<reference evidence="7" key="2">
    <citation type="submission" date="2025-09" db="UniProtKB">
        <authorList>
            <consortium name="Ensembl"/>
        </authorList>
    </citation>
    <scope>IDENTIFICATION</scope>
</reference>
<dbReference type="AlphaFoldDB" id="A0A3B3BF94"/>
<feature type="domain" description="Thyroglobulin type-1" evidence="6">
    <location>
        <begin position="6"/>
        <end position="66"/>
    </location>
</feature>
<evidence type="ECO:0000259" key="6">
    <source>
        <dbReference type="PROSITE" id="PS51162"/>
    </source>
</evidence>
<dbReference type="InterPro" id="IPR036857">
    <property type="entry name" value="Thyroglobulin_1_sf"/>
</dbReference>
<dbReference type="Pfam" id="PF00086">
    <property type="entry name" value="Thyroglobulin_1"/>
    <property type="match status" value="1"/>
</dbReference>
<comment type="caution">
    <text evidence="5">Lacks conserved residue(s) required for the propagation of feature annotation.</text>
</comment>
<keyword evidence="8" id="KW-1185">Reference proteome</keyword>
<dbReference type="Ensembl" id="ENSOMET00000010099.1">
    <property type="protein sequence ID" value="ENSOMEP00000003872.1"/>
    <property type="gene ID" value="ENSOMEG00000004803.1"/>
</dbReference>
<dbReference type="GeneTree" id="ENSGT00940000177230"/>
<dbReference type="SMART" id="SM00211">
    <property type="entry name" value="TY"/>
    <property type="match status" value="1"/>
</dbReference>
<comment type="subcellular location">
    <subcellularLocation>
        <location evidence="1">Secreted</location>
    </subcellularLocation>
</comment>
<dbReference type="PROSITE" id="PS51162">
    <property type="entry name" value="THYROGLOBULIN_1_2"/>
    <property type="match status" value="1"/>
</dbReference>
<keyword evidence="3" id="KW-0677">Repeat</keyword>
<organism evidence="7 8">
    <name type="scientific">Oryzias melastigma</name>
    <name type="common">Marine medaka</name>
    <dbReference type="NCBI Taxonomy" id="30732"/>
    <lineage>
        <taxon>Eukaryota</taxon>
        <taxon>Metazoa</taxon>
        <taxon>Chordata</taxon>
        <taxon>Craniata</taxon>
        <taxon>Vertebrata</taxon>
        <taxon>Euteleostomi</taxon>
        <taxon>Actinopterygii</taxon>
        <taxon>Neopterygii</taxon>
        <taxon>Teleostei</taxon>
        <taxon>Neoteleostei</taxon>
        <taxon>Acanthomorphata</taxon>
        <taxon>Ovalentaria</taxon>
        <taxon>Atherinomorphae</taxon>
        <taxon>Beloniformes</taxon>
        <taxon>Adrianichthyidae</taxon>
        <taxon>Oryziinae</taxon>
        <taxon>Oryzias</taxon>
    </lineage>
</organism>
<feature type="disulfide bond" evidence="5">
    <location>
        <begin position="46"/>
        <end position="66"/>
    </location>
</feature>
<dbReference type="PANTHER" id="PTHR12352">
    <property type="entry name" value="SECRETED MODULAR CALCIUM-BINDING PROTEIN"/>
    <property type="match status" value="1"/>
</dbReference>
<dbReference type="PANTHER" id="PTHR12352:SF3">
    <property type="entry name" value="NIDOGEN-2"/>
    <property type="match status" value="1"/>
</dbReference>
<dbReference type="PaxDb" id="30732-ENSOMEP00000003872"/>
<keyword evidence="4 5" id="KW-1015">Disulfide bond</keyword>
<dbReference type="Proteomes" id="UP000261560">
    <property type="component" value="Unplaced"/>
</dbReference>
<proteinExistence type="predicted"/>
<dbReference type="InterPro" id="IPR000716">
    <property type="entry name" value="Thyroglobulin_1"/>
</dbReference>
<dbReference type="OMA" id="FIPSCET"/>
<evidence type="ECO:0000256" key="5">
    <source>
        <dbReference type="PROSITE-ProRule" id="PRU00500"/>
    </source>
</evidence>
<keyword evidence="2" id="KW-0964">Secreted</keyword>
<evidence type="ECO:0000256" key="2">
    <source>
        <dbReference type="ARBA" id="ARBA00022525"/>
    </source>
</evidence>
<name>A0A3B3BF94_ORYME</name>
<evidence type="ECO:0000313" key="7">
    <source>
        <dbReference type="Ensembl" id="ENSOMEP00000003872.1"/>
    </source>
</evidence>
<dbReference type="Gene3D" id="4.10.800.10">
    <property type="entry name" value="Thyroglobulin type-1"/>
    <property type="match status" value="1"/>
</dbReference>
<dbReference type="SUPFAM" id="SSF57610">
    <property type="entry name" value="Thyroglobulin type-1 domain"/>
    <property type="match status" value="1"/>
</dbReference>
<reference evidence="7" key="1">
    <citation type="submission" date="2025-08" db="UniProtKB">
        <authorList>
            <consortium name="Ensembl"/>
        </authorList>
    </citation>
    <scope>IDENTIFICATION</scope>
</reference>
<accession>A0A3B3BF94</accession>
<dbReference type="PROSITE" id="PS00484">
    <property type="entry name" value="THYROGLOBULIN_1_1"/>
    <property type="match status" value="1"/>
</dbReference>
<evidence type="ECO:0000313" key="8">
    <source>
        <dbReference type="Proteomes" id="UP000261560"/>
    </source>
</evidence>
<dbReference type="CDD" id="cd00191">
    <property type="entry name" value="TY"/>
    <property type="match status" value="1"/>
</dbReference>
<evidence type="ECO:0000256" key="1">
    <source>
        <dbReference type="ARBA" id="ARBA00004613"/>
    </source>
</evidence>
<dbReference type="InterPro" id="IPR051950">
    <property type="entry name" value="Dev_reg/Prot_inhib"/>
</dbReference>
<dbReference type="STRING" id="30732.ENSOMEP00000003872"/>
<sequence>MLGVRPSPCEEERRVAMETSSVFVPTCESGGSFSPAQCQQGGQCWCVDPSGREVPGSRRLGPPPACGEELLLSSSSSVVLL</sequence>
<evidence type="ECO:0000256" key="4">
    <source>
        <dbReference type="ARBA" id="ARBA00023157"/>
    </source>
</evidence>
<dbReference type="GO" id="GO:0005615">
    <property type="term" value="C:extracellular space"/>
    <property type="evidence" value="ECO:0007669"/>
    <property type="project" value="TreeGrafter"/>
</dbReference>
<protein>
    <recommendedName>
        <fullName evidence="6">Thyroglobulin type-1 domain-containing protein</fullName>
    </recommendedName>
</protein>
<evidence type="ECO:0000256" key="3">
    <source>
        <dbReference type="ARBA" id="ARBA00022737"/>
    </source>
</evidence>